<proteinExistence type="predicted"/>
<evidence type="ECO:0008006" key="3">
    <source>
        <dbReference type="Google" id="ProtNLM"/>
    </source>
</evidence>
<gene>
    <name evidence="1" type="ordered locus">BMS_2524</name>
</gene>
<name>E1X5J3_HALMS</name>
<evidence type="ECO:0000313" key="2">
    <source>
        <dbReference type="Proteomes" id="UP000008963"/>
    </source>
</evidence>
<dbReference type="KEGG" id="bmx:BMS_2524"/>
<keyword evidence="2" id="KW-1185">Reference proteome</keyword>
<organism evidence="1 2">
    <name type="scientific">Halobacteriovorax marinus (strain ATCC BAA-682 / DSM 15412 / SJ)</name>
    <name type="common">Bacteriovorax marinus</name>
    <dbReference type="NCBI Taxonomy" id="862908"/>
    <lineage>
        <taxon>Bacteria</taxon>
        <taxon>Pseudomonadati</taxon>
        <taxon>Bdellovibrionota</taxon>
        <taxon>Bacteriovoracia</taxon>
        <taxon>Bacteriovoracales</taxon>
        <taxon>Halobacteriovoraceae</taxon>
        <taxon>Halobacteriovorax</taxon>
    </lineage>
</organism>
<evidence type="ECO:0000313" key="1">
    <source>
        <dbReference type="EMBL" id="CBW27314.1"/>
    </source>
</evidence>
<dbReference type="Proteomes" id="UP000008963">
    <property type="component" value="Chromosome"/>
</dbReference>
<dbReference type="PATRIC" id="fig|862908.3.peg.2409"/>
<dbReference type="EMBL" id="FQ312005">
    <property type="protein sequence ID" value="CBW27314.1"/>
    <property type="molecule type" value="Genomic_DNA"/>
</dbReference>
<accession>E1X5J3</accession>
<dbReference type="HOGENOM" id="CLU_775607_0_0_7"/>
<protein>
    <recommendedName>
        <fullName evidence="3">FecR protein domain-containing protein</fullName>
    </recommendedName>
</protein>
<reference evidence="2" key="1">
    <citation type="journal article" date="2013" name="ISME J.">
        <title>A small predatory core genome in the divergent marine Bacteriovorax marinus SJ and the terrestrial Bdellovibrio bacteriovorus.</title>
        <authorList>
            <person name="Crossman L.C."/>
            <person name="Chen H."/>
            <person name="Cerdeno-Tarraga A.M."/>
            <person name="Brooks K."/>
            <person name="Quail M.A."/>
            <person name="Pineiro S.A."/>
            <person name="Hobley L."/>
            <person name="Sockett R.E."/>
            <person name="Bentley S.D."/>
            <person name="Parkhill J."/>
            <person name="Williams H.N."/>
            <person name="Stine O.C."/>
        </authorList>
    </citation>
    <scope>NUCLEOTIDE SEQUENCE [LARGE SCALE GENOMIC DNA]</scope>
    <source>
        <strain evidence="2">ATCC BAA-682 / DSM 15412 / SJ</strain>
    </source>
</reference>
<dbReference type="STRING" id="862908.BMS_2524"/>
<dbReference type="AlphaFoldDB" id="E1X5J3"/>
<sequence>MSLTFANSPEMMVTSVKGNAFLVSKGKTVTLKPGDHIYDFQEVYTEVGGQLTVKNFKDQVFHFAGGSSAKILKGFLELQNGYLWVQSHEKNSDHYKIQTPNSVVSFSEGEAIVDFDNSIVKTQILVLNGNFSFANLFEDYLKLDVSSGKFSFISKEYNNGAPRNPTPVGSNTFTKLQALFDKSEVQKKNIKPVESILTAQDTRMFKSSPSQKKERAIASIVELDKEKSEAEIIYRRDHSAEKSLDGALADYYSKKMQTVNMKKPKVKKVSKYSKKSGVKVYIFGQKKDKAARSIASTKTKTTRKPASIGIEPVVKIKKDAFESSLTREYKKQLRHSKEVNSLINELKSYDQDYKQSY</sequence>